<organism evidence="2 3">
    <name type="scientific">Roseovarius marisflavi</name>
    <dbReference type="NCBI Taxonomy" id="1054996"/>
    <lineage>
        <taxon>Bacteria</taxon>
        <taxon>Pseudomonadati</taxon>
        <taxon>Pseudomonadota</taxon>
        <taxon>Alphaproteobacteria</taxon>
        <taxon>Rhodobacterales</taxon>
        <taxon>Roseobacteraceae</taxon>
        <taxon>Roseovarius</taxon>
    </lineage>
</organism>
<dbReference type="AlphaFoldDB" id="A0A1M7DDE7"/>
<dbReference type="InterPro" id="IPR053728">
    <property type="entry name" value="Alginate_Permeability_Chnl"/>
</dbReference>
<proteinExistence type="predicted"/>
<dbReference type="RefSeq" id="WP_073200726.1">
    <property type="nucleotide sequence ID" value="NZ_FRBN01000039.1"/>
</dbReference>
<sequence>MTRAHTRFTPNAVGVAVTSVALALGVIGAATAKDRLDWIEFHADDKPHVTRELSKGLSVGVAAELTAQRSQNLDLDLADDEDEDEVKIEVDLGLLYDDGDTVRSYLEFNLSTERLGRGEENARDAILDVEEAYITFRSQDRNQALTFGRWSVSDEREWLLDEELDGVHFFRRGERFAFELMYAREQILKKDLLDDHDNDEPDNFYARAHANLPGDAVGSLYGLYQMGRDRNNADLLWLGTSLFGSTDNDIEYWAELAHVRGSERNRSVRGYGFDVGLTKTFKAMRANPRLTAGFAFGSGDDGSGRDGAFRQTGLEGNSVRFGGKTSVKYYGEVFDPELSNLGIVTLGLGFDLFKESSVDFVYHYNFQHKKSRRLRDSALEQRPTGDSRDLGHELDLIVGLREFEAVDINLYGGVFLPGDAFSGTKDTAGIFGIEISTKF</sequence>
<dbReference type="Proteomes" id="UP000184191">
    <property type="component" value="Unassembled WGS sequence"/>
</dbReference>
<evidence type="ECO:0000313" key="2">
    <source>
        <dbReference type="EMBL" id="SHL77438.1"/>
    </source>
</evidence>
<keyword evidence="3" id="KW-1185">Reference proteome</keyword>
<dbReference type="OrthoDB" id="7869509at2"/>
<reference evidence="3" key="1">
    <citation type="submission" date="2016-11" db="EMBL/GenBank/DDBJ databases">
        <authorList>
            <person name="Varghese N."/>
            <person name="Submissions S."/>
        </authorList>
    </citation>
    <scope>NUCLEOTIDE SEQUENCE [LARGE SCALE GENOMIC DNA]</scope>
    <source>
        <strain evidence="3">DSM 29327</strain>
    </source>
</reference>
<dbReference type="STRING" id="1054996.SAMN05444414_13913"/>
<feature type="domain" description="Alginate export" evidence="1">
    <location>
        <begin position="57"/>
        <end position="426"/>
    </location>
</feature>
<protein>
    <submittedName>
        <fullName evidence="2">Alginate export</fullName>
    </submittedName>
</protein>
<accession>A0A1M7DDE7</accession>
<dbReference type="Gene3D" id="2.40.160.100">
    <property type="match status" value="1"/>
</dbReference>
<name>A0A1M7DDE7_9RHOB</name>
<dbReference type="Pfam" id="PF13372">
    <property type="entry name" value="Alginate_exp"/>
    <property type="match status" value="1"/>
</dbReference>
<dbReference type="EMBL" id="FRBN01000039">
    <property type="protein sequence ID" value="SHL77438.1"/>
    <property type="molecule type" value="Genomic_DNA"/>
</dbReference>
<evidence type="ECO:0000313" key="3">
    <source>
        <dbReference type="Proteomes" id="UP000184191"/>
    </source>
</evidence>
<gene>
    <name evidence="2" type="ORF">SAMN05444414_13913</name>
</gene>
<evidence type="ECO:0000259" key="1">
    <source>
        <dbReference type="Pfam" id="PF13372"/>
    </source>
</evidence>
<dbReference type="InterPro" id="IPR025388">
    <property type="entry name" value="Alginate_export_dom"/>
</dbReference>